<gene>
    <name evidence="1" type="ORF">BDV41DRAFT_538611</name>
</gene>
<dbReference type="Proteomes" id="UP000325433">
    <property type="component" value="Unassembled WGS sequence"/>
</dbReference>
<name>A0A5N6VWH3_9EURO</name>
<reference evidence="2" key="1">
    <citation type="submission" date="2019-04" db="EMBL/GenBank/DDBJ databases">
        <title>Friends and foes A comparative genomics studyof 23 Aspergillus species from section Flavi.</title>
        <authorList>
            <consortium name="DOE Joint Genome Institute"/>
            <person name="Kjaerbolling I."/>
            <person name="Vesth T."/>
            <person name="Frisvad J.C."/>
            <person name="Nybo J.L."/>
            <person name="Theobald S."/>
            <person name="Kildgaard S."/>
            <person name="Isbrandt T."/>
            <person name="Kuo A."/>
            <person name="Sato A."/>
            <person name="Lyhne E.K."/>
            <person name="Kogle M.E."/>
            <person name="Wiebenga A."/>
            <person name="Kun R.S."/>
            <person name="Lubbers R.J."/>
            <person name="Makela M.R."/>
            <person name="Barry K."/>
            <person name="Chovatia M."/>
            <person name="Clum A."/>
            <person name="Daum C."/>
            <person name="Haridas S."/>
            <person name="He G."/>
            <person name="LaButti K."/>
            <person name="Lipzen A."/>
            <person name="Mondo S."/>
            <person name="Riley R."/>
            <person name="Salamov A."/>
            <person name="Simmons B.A."/>
            <person name="Magnuson J.K."/>
            <person name="Henrissat B."/>
            <person name="Mortensen U.H."/>
            <person name="Larsen T.O."/>
            <person name="Devries R.P."/>
            <person name="Grigoriev I.V."/>
            <person name="Machida M."/>
            <person name="Baker S.E."/>
            <person name="Andersen M.R."/>
        </authorList>
    </citation>
    <scope>NUCLEOTIDE SEQUENCE [LARGE SCALE GENOMIC DNA]</scope>
    <source>
        <strain evidence="2">CBS 130015</strain>
    </source>
</reference>
<evidence type="ECO:0000313" key="1">
    <source>
        <dbReference type="EMBL" id="KAE8312722.1"/>
    </source>
</evidence>
<accession>A0A5N6VWH3</accession>
<dbReference type="AlphaFoldDB" id="A0A5N6VWH3"/>
<organism evidence="1 2">
    <name type="scientific">Aspergillus transmontanensis</name>
    <dbReference type="NCBI Taxonomy" id="1034304"/>
    <lineage>
        <taxon>Eukaryota</taxon>
        <taxon>Fungi</taxon>
        <taxon>Dikarya</taxon>
        <taxon>Ascomycota</taxon>
        <taxon>Pezizomycotina</taxon>
        <taxon>Eurotiomycetes</taxon>
        <taxon>Eurotiomycetidae</taxon>
        <taxon>Eurotiales</taxon>
        <taxon>Aspergillaceae</taxon>
        <taxon>Aspergillus</taxon>
        <taxon>Aspergillus subgen. Circumdati</taxon>
    </lineage>
</organism>
<keyword evidence="2" id="KW-1185">Reference proteome</keyword>
<dbReference type="EMBL" id="ML738331">
    <property type="protein sequence ID" value="KAE8312722.1"/>
    <property type="molecule type" value="Genomic_DNA"/>
</dbReference>
<evidence type="ECO:0000313" key="2">
    <source>
        <dbReference type="Proteomes" id="UP000325433"/>
    </source>
</evidence>
<proteinExistence type="predicted"/>
<protein>
    <submittedName>
        <fullName evidence="1">Uncharacterized protein</fullName>
    </submittedName>
</protein>
<sequence length="56" mass="6502">MIKQQWFLHDGWAWRESRDGLHSTARVLFSSEESRNHKVLPLHSPVNGRVCESANT</sequence>